<proteinExistence type="predicted"/>
<evidence type="ECO:0000313" key="3">
    <source>
        <dbReference type="Proteomes" id="UP001469553"/>
    </source>
</evidence>
<dbReference type="EMBL" id="JAHRIP010075622">
    <property type="protein sequence ID" value="MEQ2310310.1"/>
    <property type="molecule type" value="Genomic_DNA"/>
</dbReference>
<keyword evidence="1" id="KW-0812">Transmembrane</keyword>
<dbReference type="Proteomes" id="UP001469553">
    <property type="component" value="Unassembled WGS sequence"/>
</dbReference>
<evidence type="ECO:0000313" key="2">
    <source>
        <dbReference type="EMBL" id="MEQ2310310.1"/>
    </source>
</evidence>
<comment type="caution">
    <text evidence="2">The sequence shown here is derived from an EMBL/GenBank/DDBJ whole genome shotgun (WGS) entry which is preliminary data.</text>
</comment>
<feature type="transmembrane region" description="Helical" evidence="1">
    <location>
        <begin position="125"/>
        <end position="143"/>
    </location>
</feature>
<accession>A0ABV0ZXP9</accession>
<keyword evidence="3" id="KW-1185">Reference proteome</keyword>
<keyword evidence="1" id="KW-0472">Membrane</keyword>
<evidence type="ECO:0000256" key="1">
    <source>
        <dbReference type="SAM" id="Phobius"/>
    </source>
</evidence>
<reference evidence="2 3" key="1">
    <citation type="submission" date="2021-06" db="EMBL/GenBank/DDBJ databases">
        <authorList>
            <person name="Palmer J.M."/>
        </authorList>
    </citation>
    <scope>NUCLEOTIDE SEQUENCE [LARGE SCALE GENOMIC DNA]</scope>
    <source>
        <strain evidence="2 3">AS_MEX2019</strain>
        <tissue evidence="2">Muscle</tissue>
    </source>
</reference>
<keyword evidence="1" id="KW-1133">Transmembrane helix</keyword>
<feature type="transmembrane region" description="Helical" evidence="1">
    <location>
        <begin position="98"/>
        <end position="119"/>
    </location>
</feature>
<organism evidence="2 3">
    <name type="scientific">Ameca splendens</name>
    <dbReference type="NCBI Taxonomy" id="208324"/>
    <lineage>
        <taxon>Eukaryota</taxon>
        <taxon>Metazoa</taxon>
        <taxon>Chordata</taxon>
        <taxon>Craniata</taxon>
        <taxon>Vertebrata</taxon>
        <taxon>Euteleostomi</taxon>
        <taxon>Actinopterygii</taxon>
        <taxon>Neopterygii</taxon>
        <taxon>Teleostei</taxon>
        <taxon>Neoteleostei</taxon>
        <taxon>Acanthomorphata</taxon>
        <taxon>Ovalentaria</taxon>
        <taxon>Atherinomorphae</taxon>
        <taxon>Cyprinodontiformes</taxon>
        <taxon>Goodeidae</taxon>
        <taxon>Ameca</taxon>
    </lineage>
</organism>
<name>A0ABV0ZXP9_9TELE</name>
<sequence length="146" mass="15725">MRVGMCDYDCVRLFFVSSWVLDCSLCWISLGAPCYGGPISSLPHYLPVVGVSARWCTCGSRFSGLGALVCAGSDMSRGLGSLGPGLDPLGHRRSRWGLWARLCSSLVLLHCGSSILFIFSPLFLFAPSLSLSCFLFSSVLFLSPCL</sequence>
<gene>
    <name evidence="2" type="ORF">AMECASPLE_007570</name>
</gene>
<protein>
    <submittedName>
        <fullName evidence="2">Uncharacterized protein</fullName>
    </submittedName>
</protein>